<comment type="caution">
    <text evidence="2">The sequence shown here is derived from an EMBL/GenBank/DDBJ whole genome shotgun (WGS) entry which is preliminary data.</text>
</comment>
<sequence>MSKSRVIIGVCCILITYPLNHIDYLIPEFTTLNIFGKSFEIVEGFTSTDIIWTLVQKVNLIILCTAIVILFPLNRNDYKTFKALVPLSLFLIIGLNLFLVAGDMHSYIMGFNRILYFLTFLFLSLIIISIFLLGKHIAKRRRTKISDLRIEIDKLKTDINNRLDSLQDTNLDITNKIEALESLPLFIKETDNMETWSKLAHRRAMMIYGQLDKQLKDLEEAKTIAV</sequence>
<keyword evidence="1" id="KW-0812">Transmembrane</keyword>
<gene>
    <name evidence="2" type="ORF">ACFO3O_22000</name>
</gene>
<dbReference type="Proteomes" id="UP001596043">
    <property type="component" value="Unassembled WGS sequence"/>
</dbReference>
<keyword evidence="1" id="KW-1133">Transmembrane helix</keyword>
<evidence type="ECO:0000313" key="2">
    <source>
        <dbReference type="EMBL" id="MFC4636593.1"/>
    </source>
</evidence>
<proteinExistence type="predicted"/>
<evidence type="ECO:0000256" key="1">
    <source>
        <dbReference type="SAM" id="Phobius"/>
    </source>
</evidence>
<feature type="transmembrane region" description="Helical" evidence="1">
    <location>
        <begin position="83"/>
        <end position="102"/>
    </location>
</feature>
<protein>
    <submittedName>
        <fullName evidence="2">Uncharacterized protein</fullName>
    </submittedName>
</protein>
<feature type="transmembrane region" description="Helical" evidence="1">
    <location>
        <begin position="50"/>
        <end position="71"/>
    </location>
</feature>
<name>A0ABV9I325_9FLAO</name>
<accession>A0ABV9I325</accession>
<keyword evidence="3" id="KW-1185">Reference proteome</keyword>
<keyword evidence="1" id="KW-0472">Membrane</keyword>
<dbReference type="RefSeq" id="WP_379982935.1">
    <property type="nucleotide sequence ID" value="NZ_JBHSFV010000024.1"/>
</dbReference>
<dbReference type="EMBL" id="JBHSFV010000024">
    <property type="protein sequence ID" value="MFC4636593.1"/>
    <property type="molecule type" value="Genomic_DNA"/>
</dbReference>
<organism evidence="2 3">
    <name type="scientific">Dokdonia ponticola</name>
    <dbReference type="NCBI Taxonomy" id="2041041"/>
    <lineage>
        <taxon>Bacteria</taxon>
        <taxon>Pseudomonadati</taxon>
        <taxon>Bacteroidota</taxon>
        <taxon>Flavobacteriia</taxon>
        <taxon>Flavobacteriales</taxon>
        <taxon>Flavobacteriaceae</taxon>
        <taxon>Dokdonia</taxon>
    </lineage>
</organism>
<evidence type="ECO:0000313" key="3">
    <source>
        <dbReference type="Proteomes" id="UP001596043"/>
    </source>
</evidence>
<reference evidence="3" key="1">
    <citation type="journal article" date="2019" name="Int. J. Syst. Evol. Microbiol.">
        <title>The Global Catalogue of Microorganisms (GCM) 10K type strain sequencing project: providing services to taxonomists for standard genome sequencing and annotation.</title>
        <authorList>
            <consortium name="The Broad Institute Genomics Platform"/>
            <consortium name="The Broad Institute Genome Sequencing Center for Infectious Disease"/>
            <person name="Wu L."/>
            <person name="Ma J."/>
        </authorList>
    </citation>
    <scope>NUCLEOTIDE SEQUENCE [LARGE SCALE GENOMIC DNA]</scope>
    <source>
        <strain evidence="3">YJ-61-S</strain>
    </source>
</reference>
<feature type="transmembrane region" description="Helical" evidence="1">
    <location>
        <begin position="114"/>
        <end position="134"/>
    </location>
</feature>